<dbReference type="SUPFAM" id="SSF53098">
    <property type="entry name" value="Ribonuclease H-like"/>
    <property type="match status" value="1"/>
</dbReference>
<dbReference type="InterPro" id="IPR025398">
    <property type="entry name" value="DUF4371"/>
</dbReference>
<evidence type="ECO:0000259" key="1">
    <source>
        <dbReference type="Pfam" id="PF05699"/>
    </source>
</evidence>
<proteinExistence type="predicted"/>
<name>A0A8S3QN61_MYTED</name>
<organism evidence="3 4">
    <name type="scientific">Mytilus edulis</name>
    <name type="common">Blue mussel</name>
    <dbReference type="NCBI Taxonomy" id="6550"/>
    <lineage>
        <taxon>Eukaryota</taxon>
        <taxon>Metazoa</taxon>
        <taxon>Spiralia</taxon>
        <taxon>Lophotrochozoa</taxon>
        <taxon>Mollusca</taxon>
        <taxon>Bivalvia</taxon>
        <taxon>Autobranchia</taxon>
        <taxon>Pteriomorphia</taxon>
        <taxon>Mytilida</taxon>
        <taxon>Mytiloidea</taxon>
        <taxon>Mytilidae</taxon>
        <taxon>Mytilinae</taxon>
        <taxon>Mytilus</taxon>
    </lineage>
</organism>
<feature type="domain" description="HAT C-terminal dimerisation" evidence="1">
    <location>
        <begin position="667"/>
        <end position="727"/>
    </location>
</feature>
<reference evidence="3" key="1">
    <citation type="submission" date="2021-03" db="EMBL/GenBank/DDBJ databases">
        <authorList>
            <person name="Bekaert M."/>
        </authorList>
    </citation>
    <scope>NUCLEOTIDE SEQUENCE</scope>
</reference>
<accession>A0A8S3QN61</accession>
<dbReference type="Proteomes" id="UP000683360">
    <property type="component" value="Unassembled WGS sequence"/>
</dbReference>
<sequence length="750" mass="86241">MKKLDFYFSKKAADNESQNVLSNSPSKDVNEPCTSFSQDVTAKKITLFDPPYPDMSSLTNDELSKHETKVNLLQQKWEPNSYGNYSFPSRVMKNGVKRKVQNVWFKEHQWLRYSVSEDSLYCAPCVLFGRNDSIKEKTFIRPVTDWTNISGYFKRHERSDSSHFRFVEMADNFLRVIRNEKPSISDTLTSSRDLQIGKNRHIMKRIIETLILCGRQNIAVRGHTEERSNFMAILNHAASEDDVLSKHLTQRTNAKAKYTSPDIQNEILKIIGRTIRENITKATDTSTKEQVSLCLRFLEHTDNGLEVREEFVGFLHAHSIRGQALATLLLDTIDEYEIDGDQLRAQGYDGAANMSGKHQGVQAHVKERFPEASYVHCKSHCLNLAIVHSCKDASVRTIMSTVQDIAFSFDYSAKKMDAFYNEVDADILTKEELDGKRKLRTLCETRWTSRADSLYTFRVALPVIVSALEHLRQDGDDKAGQFLAAISRFEFIIELVTTEHILQSIVHLITYLQSKSCDLVEAVRECKLIIDQLSDERNDDSVWDALFDKAVTMADTIEVLPSMPRRIGRQVNRANHPADTPSQYYFIAELTGRLLDNSDRFQGQNLIPARLEWLTAECIDKLYETYRHDLTDNQGTFNSEVQRWQRRWSSPDVIEKPKSLKASLSVTNKELYPSIFAIFAILVTMPVTTSTTERSFSSLRRLKTYLRSTMVQDRLSSLALIHVHREMDIDTERVLRSFALAKNRYMDFGY</sequence>
<dbReference type="InterPro" id="IPR008906">
    <property type="entry name" value="HATC_C_dom"/>
</dbReference>
<keyword evidence="4" id="KW-1185">Reference proteome</keyword>
<gene>
    <name evidence="3" type="ORF">MEDL_10946</name>
</gene>
<dbReference type="PANTHER" id="PTHR46289:SF14">
    <property type="entry name" value="DUF4371 DOMAIN-CONTAINING PROTEIN"/>
    <property type="match status" value="1"/>
</dbReference>
<dbReference type="Pfam" id="PF05699">
    <property type="entry name" value="Dimer_Tnp_hAT"/>
    <property type="match status" value="1"/>
</dbReference>
<evidence type="ECO:0000313" key="3">
    <source>
        <dbReference type="EMBL" id="CAG2196034.1"/>
    </source>
</evidence>
<comment type="caution">
    <text evidence="3">The sequence shown here is derived from an EMBL/GenBank/DDBJ whole genome shotgun (WGS) entry which is preliminary data.</text>
</comment>
<dbReference type="EMBL" id="CAJPWZ010000543">
    <property type="protein sequence ID" value="CAG2196034.1"/>
    <property type="molecule type" value="Genomic_DNA"/>
</dbReference>
<dbReference type="AlphaFoldDB" id="A0A8S3QN61"/>
<dbReference type="InterPro" id="IPR012337">
    <property type="entry name" value="RNaseH-like_sf"/>
</dbReference>
<protein>
    <submittedName>
        <fullName evidence="3">Uncharacterized protein</fullName>
    </submittedName>
</protein>
<dbReference type="GO" id="GO:0046983">
    <property type="term" value="F:protein dimerization activity"/>
    <property type="evidence" value="ECO:0007669"/>
    <property type="project" value="InterPro"/>
</dbReference>
<feature type="domain" description="DUF4371" evidence="2">
    <location>
        <begin position="213"/>
        <end position="360"/>
    </location>
</feature>
<dbReference type="InterPro" id="IPR052958">
    <property type="entry name" value="IFN-induced_PKR_regulator"/>
</dbReference>
<dbReference type="OrthoDB" id="10029684at2759"/>
<evidence type="ECO:0000313" key="4">
    <source>
        <dbReference type="Proteomes" id="UP000683360"/>
    </source>
</evidence>
<dbReference type="PANTHER" id="PTHR46289">
    <property type="entry name" value="52 KDA REPRESSOR OF THE INHIBITOR OF THE PROTEIN KINASE-LIKE PROTEIN-RELATED"/>
    <property type="match status" value="1"/>
</dbReference>
<dbReference type="Pfam" id="PF14291">
    <property type="entry name" value="DUF4371"/>
    <property type="match status" value="1"/>
</dbReference>
<evidence type="ECO:0000259" key="2">
    <source>
        <dbReference type="Pfam" id="PF14291"/>
    </source>
</evidence>